<name>A0ABW4DSV7_9LACO</name>
<feature type="transmembrane region" description="Helical" evidence="2">
    <location>
        <begin position="49"/>
        <end position="70"/>
    </location>
</feature>
<dbReference type="PANTHER" id="PTHR30576">
    <property type="entry name" value="COLANIC BIOSYNTHESIS UDP-GLUCOSE LIPID CARRIER TRANSFERASE"/>
    <property type="match status" value="1"/>
</dbReference>
<dbReference type="InterPro" id="IPR003362">
    <property type="entry name" value="Bact_transf"/>
</dbReference>
<evidence type="ECO:0000256" key="2">
    <source>
        <dbReference type="SAM" id="Phobius"/>
    </source>
</evidence>
<evidence type="ECO:0000313" key="4">
    <source>
        <dbReference type="EMBL" id="MFD1466075.1"/>
    </source>
</evidence>
<comment type="caution">
    <text evidence="4">The sequence shown here is derived from an EMBL/GenBank/DDBJ whole genome shotgun (WGS) entry which is preliminary data.</text>
</comment>
<evidence type="ECO:0000313" key="5">
    <source>
        <dbReference type="Proteomes" id="UP001597244"/>
    </source>
</evidence>
<evidence type="ECO:0000259" key="3">
    <source>
        <dbReference type="Pfam" id="PF02397"/>
    </source>
</evidence>
<dbReference type="Proteomes" id="UP001597244">
    <property type="component" value="Unassembled WGS sequence"/>
</dbReference>
<proteinExistence type="inferred from homology"/>
<dbReference type="RefSeq" id="WP_125578174.1">
    <property type="nucleotide sequence ID" value="NZ_JBHTOF010000095.1"/>
</dbReference>
<dbReference type="PANTHER" id="PTHR30576:SF10">
    <property type="entry name" value="SLL5057 PROTEIN"/>
    <property type="match status" value="1"/>
</dbReference>
<organism evidence="4 5">
    <name type="scientific">Lapidilactobacillus mulanensis</name>
    <dbReference type="NCBI Taxonomy" id="2485999"/>
    <lineage>
        <taxon>Bacteria</taxon>
        <taxon>Bacillati</taxon>
        <taxon>Bacillota</taxon>
        <taxon>Bacilli</taxon>
        <taxon>Lactobacillales</taxon>
        <taxon>Lactobacillaceae</taxon>
        <taxon>Lapidilactobacillus</taxon>
    </lineage>
</organism>
<feature type="domain" description="Bacterial sugar transferase" evidence="3">
    <location>
        <begin position="44"/>
        <end position="232"/>
    </location>
</feature>
<accession>A0ABW4DSV7</accession>
<comment type="similarity">
    <text evidence="1">Belongs to the bacterial sugar transferase family.</text>
</comment>
<dbReference type="Pfam" id="PF02397">
    <property type="entry name" value="Bac_transf"/>
    <property type="match status" value="1"/>
</dbReference>
<sequence>MEQQKSDSVTPLRDLGETAETYDSGLNWVNQEKLGAQITYRSVKRMFDFLASLVALVLLSPMFAIVALLIKLDDPKGPVFYSQTRIGQGGRAFRMWKFRSMCVGAEKMKKKLMAQNEVNGAMFKMKDDPRVTNIGKFIRKTSIDELPQLWNALVGDMSLVGPRPPLPGEVDKYSDYDRQRLLVQPGCTGLWQVSGRNDVGFHEMVELDIQYIRTRGLAKDIEIMFKTVAIMIHPNGAY</sequence>
<dbReference type="EMBL" id="JBHTOF010000095">
    <property type="protein sequence ID" value="MFD1466075.1"/>
    <property type="molecule type" value="Genomic_DNA"/>
</dbReference>
<dbReference type="GO" id="GO:0016740">
    <property type="term" value="F:transferase activity"/>
    <property type="evidence" value="ECO:0007669"/>
    <property type="project" value="UniProtKB-KW"/>
</dbReference>
<reference evidence="5" key="1">
    <citation type="journal article" date="2019" name="Int. J. Syst. Evol. Microbiol.">
        <title>The Global Catalogue of Microorganisms (GCM) 10K type strain sequencing project: providing services to taxonomists for standard genome sequencing and annotation.</title>
        <authorList>
            <consortium name="The Broad Institute Genomics Platform"/>
            <consortium name="The Broad Institute Genome Sequencing Center for Infectious Disease"/>
            <person name="Wu L."/>
            <person name="Ma J."/>
        </authorList>
    </citation>
    <scope>NUCLEOTIDE SEQUENCE [LARGE SCALE GENOMIC DNA]</scope>
    <source>
        <strain evidence="5">CCM 8951</strain>
    </source>
</reference>
<keyword evidence="4" id="KW-0808">Transferase</keyword>
<gene>
    <name evidence="4" type="ORF">ACFQ4L_08365</name>
</gene>
<protein>
    <submittedName>
        <fullName evidence="4">Sugar transferase</fullName>
    </submittedName>
</protein>
<keyword evidence="2" id="KW-0812">Transmembrane</keyword>
<keyword evidence="2" id="KW-0472">Membrane</keyword>
<keyword evidence="5" id="KW-1185">Reference proteome</keyword>
<keyword evidence="2" id="KW-1133">Transmembrane helix</keyword>
<evidence type="ECO:0000256" key="1">
    <source>
        <dbReference type="ARBA" id="ARBA00006464"/>
    </source>
</evidence>